<feature type="domain" description="Lon N-terminal" evidence="1">
    <location>
        <begin position="7"/>
        <end position="185"/>
    </location>
</feature>
<accession>A0A2A8CZS3</accession>
<dbReference type="RefSeq" id="WP_098075265.1">
    <property type="nucleotide sequence ID" value="NZ_PDEQ01000003.1"/>
</dbReference>
<keyword evidence="2" id="KW-0378">Hydrolase</keyword>
<dbReference type="SUPFAM" id="SSF88697">
    <property type="entry name" value="PUA domain-like"/>
    <property type="match status" value="1"/>
</dbReference>
<name>A0A2A8CZS3_9BACT</name>
<keyword evidence="3" id="KW-1185">Reference proteome</keyword>
<dbReference type="Gene3D" id="1.20.58.1480">
    <property type="match status" value="1"/>
</dbReference>
<evidence type="ECO:0000313" key="2">
    <source>
        <dbReference type="EMBL" id="PEN14103.1"/>
    </source>
</evidence>
<evidence type="ECO:0000313" key="3">
    <source>
        <dbReference type="Proteomes" id="UP000220102"/>
    </source>
</evidence>
<organism evidence="2 3">
    <name type="scientific">Longibacter salinarum</name>
    <dbReference type="NCBI Taxonomy" id="1850348"/>
    <lineage>
        <taxon>Bacteria</taxon>
        <taxon>Pseudomonadati</taxon>
        <taxon>Rhodothermota</taxon>
        <taxon>Rhodothermia</taxon>
        <taxon>Rhodothermales</taxon>
        <taxon>Salisaetaceae</taxon>
        <taxon>Longibacter</taxon>
    </lineage>
</organism>
<comment type="caution">
    <text evidence="2">The sequence shown here is derived from an EMBL/GenBank/DDBJ whole genome shotgun (WGS) entry which is preliminary data.</text>
</comment>
<dbReference type="PANTHER" id="PTHR46732">
    <property type="entry name" value="ATP-DEPENDENT PROTEASE LA (LON) DOMAIN PROTEIN"/>
    <property type="match status" value="1"/>
</dbReference>
<dbReference type="InterPro" id="IPR003111">
    <property type="entry name" value="Lon_prtase_N"/>
</dbReference>
<dbReference type="SMART" id="SM00464">
    <property type="entry name" value="LON"/>
    <property type="match status" value="1"/>
</dbReference>
<dbReference type="Proteomes" id="UP000220102">
    <property type="component" value="Unassembled WGS sequence"/>
</dbReference>
<dbReference type="InterPro" id="IPR015947">
    <property type="entry name" value="PUA-like_sf"/>
</dbReference>
<dbReference type="OrthoDB" id="25394at2"/>
<dbReference type="Gene3D" id="2.30.130.40">
    <property type="entry name" value="LON domain-like"/>
    <property type="match status" value="1"/>
</dbReference>
<dbReference type="PROSITE" id="PS51787">
    <property type="entry name" value="LON_N"/>
    <property type="match status" value="1"/>
</dbReference>
<dbReference type="AlphaFoldDB" id="A0A2A8CZS3"/>
<dbReference type="GO" id="GO:0006508">
    <property type="term" value="P:proteolysis"/>
    <property type="evidence" value="ECO:0007669"/>
    <property type="project" value="UniProtKB-KW"/>
</dbReference>
<dbReference type="EMBL" id="PDEQ01000003">
    <property type="protein sequence ID" value="PEN14103.1"/>
    <property type="molecule type" value="Genomic_DNA"/>
</dbReference>
<proteinExistence type="predicted"/>
<dbReference type="Pfam" id="PF02190">
    <property type="entry name" value="LON_substr_bdg"/>
    <property type="match status" value="1"/>
</dbReference>
<dbReference type="GO" id="GO:0008233">
    <property type="term" value="F:peptidase activity"/>
    <property type="evidence" value="ECO:0007669"/>
    <property type="project" value="UniProtKB-KW"/>
</dbReference>
<dbReference type="PANTHER" id="PTHR46732:SF8">
    <property type="entry name" value="ATP-DEPENDENT PROTEASE LA (LON) DOMAIN PROTEIN"/>
    <property type="match status" value="1"/>
</dbReference>
<evidence type="ECO:0000259" key="1">
    <source>
        <dbReference type="PROSITE" id="PS51787"/>
    </source>
</evidence>
<gene>
    <name evidence="2" type="ORF">CRI94_08215</name>
</gene>
<sequence>MATFESLPLFPLGLVLYPNEQLPLHIFEERYKDLTAYCLEHDVPFGVVRVDDGRLANVGTTARIERVVNRYEDGRLDIIVRGEERFALNAVYERKSYMTADVEVFDIAPVPLESNLRERVITQHMKLLELAGRTVRPDLYVDVEDLSFILAQNAGLSDEQKQEVLEIQDEPDRIRYLIQHFESLIPRVEQKEDFRRKIRSNGHFKDFPPEQV</sequence>
<reference evidence="2 3" key="1">
    <citation type="submission" date="2017-10" db="EMBL/GenBank/DDBJ databases">
        <title>Draft genome of Longibacter Salinarum.</title>
        <authorList>
            <person name="Goh K.M."/>
            <person name="Shamsir M.S."/>
            <person name="Lim S.W."/>
        </authorList>
    </citation>
    <scope>NUCLEOTIDE SEQUENCE [LARGE SCALE GENOMIC DNA]</scope>
    <source>
        <strain evidence="2 3">KCTC 52045</strain>
    </source>
</reference>
<dbReference type="InterPro" id="IPR046336">
    <property type="entry name" value="Lon_prtase_N_sf"/>
</dbReference>
<keyword evidence="2" id="KW-0645">Protease</keyword>
<protein>
    <submittedName>
        <fullName evidence="2">ATP-dependent protease</fullName>
    </submittedName>
</protein>